<feature type="domain" description="PCI" evidence="9">
    <location>
        <begin position="347"/>
        <end position="544"/>
    </location>
</feature>
<feature type="compositionally biased region" description="Polar residues" evidence="8">
    <location>
        <begin position="972"/>
        <end position="985"/>
    </location>
</feature>
<feature type="coiled-coil region" evidence="7">
    <location>
        <begin position="592"/>
        <end position="754"/>
    </location>
</feature>
<accession>A0A9N7P0J9</accession>
<evidence type="ECO:0000256" key="5">
    <source>
        <dbReference type="ARBA" id="ARBA00022917"/>
    </source>
</evidence>
<comment type="subcellular location">
    <subcellularLocation>
        <location evidence="1 7">Cytoplasm</location>
    </subcellularLocation>
</comment>
<dbReference type="Pfam" id="PF22591">
    <property type="entry name" value="eIF3a_PCI_TPR-like"/>
    <property type="match status" value="1"/>
</dbReference>
<gene>
    <name evidence="10" type="ORF">SHERM_07180</name>
</gene>
<dbReference type="AlphaFoldDB" id="A0A9N7P0J9"/>
<evidence type="ECO:0000313" key="10">
    <source>
        <dbReference type="EMBL" id="CAA0841147.1"/>
    </source>
</evidence>
<dbReference type="OrthoDB" id="18884at2759"/>
<dbReference type="FunFam" id="4.10.860.10:FF:000001">
    <property type="entry name" value="Eukaryotic translation initiation factor 3 subunit A"/>
    <property type="match status" value="1"/>
</dbReference>
<dbReference type="GO" id="GO:0043614">
    <property type="term" value="C:multi-eIF complex"/>
    <property type="evidence" value="ECO:0007669"/>
    <property type="project" value="TreeGrafter"/>
</dbReference>
<reference evidence="10" key="1">
    <citation type="submission" date="2019-12" db="EMBL/GenBank/DDBJ databases">
        <authorList>
            <person name="Scholes J."/>
        </authorList>
    </citation>
    <scope>NUCLEOTIDE SEQUENCE</scope>
</reference>
<dbReference type="HAMAP" id="MF_03000">
    <property type="entry name" value="eIF3a"/>
    <property type="match status" value="1"/>
</dbReference>
<keyword evidence="4 7" id="KW-0694">RNA-binding</keyword>
<dbReference type="GO" id="GO:0071541">
    <property type="term" value="C:eukaryotic translation initiation factor 3 complex, eIF3m"/>
    <property type="evidence" value="ECO:0007669"/>
    <property type="project" value="TreeGrafter"/>
</dbReference>
<dbReference type="FunFam" id="1.25.40.860:FF:000006">
    <property type="entry name" value="Eukaryotic translation initiation factor 3 subunit A"/>
    <property type="match status" value="1"/>
</dbReference>
<dbReference type="GO" id="GO:0071540">
    <property type="term" value="C:eukaryotic translation initiation factor 3 complex, eIF3e"/>
    <property type="evidence" value="ECO:0007669"/>
    <property type="project" value="TreeGrafter"/>
</dbReference>
<dbReference type="GO" id="GO:0001732">
    <property type="term" value="P:formation of cytoplasmic translation initiation complex"/>
    <property type="evidence" value="ECO:0007669"/>
    <property type="project" value="UniProtKB-UniRule"/>
</dbReference>
<comment type="function">
    <text evidence="7">RNA-binding component of the eukaryotic translation initiation factor 3 (eIF-3) complex, which is involved in protein synthesis of a specialized repertoire of mRNAs and, together with other initiation factors, stimulates binding of mRNA and methionyl-tRNAi to the 40S ribosome. The eIF-3 complex specifically targets and initiates translation of a subset of mRNAs involved in cell proliferation.</text>
</comment>
<feature type="compositionally biased region" description="Basic and acidic residues" evidence="8">
    <location>
        <begin position="948"/>
        <end position="964"/>
    </location>
</feature>
<dbReference type="EMBL" id="CACSLK010034050">
    <property type="protein sequence ID" value="CAA0841147.1"/>
    <property type="molecule type" value="Genomic_DNA"/>
</dbReference>
<dbReference type="GO" id="GO:0002188">
    <property type="term" value="P:translation reinitiation"/>
    <property type="evidence" value="ECO:0007669"/>
    <property type="project" value="TreeGrafter"/>
</dbReference>
<feature type="compositionally biased region" description="Basic and acidic residues" evidence="8">
    <location>
        <begin position="837"/>
        <end position="890"/>
    </location>
</feature>
<dbReference type="FunFam" id="1.25.40.860:FF:000004">
    <property type="entry name" value="Eukaryotic translation initiation factor 3 subunit A"/>
    <property type="match status" value="1"/>
</dbReference>
<evidence type="ECO:0000256" key="4">
    <source>
        <dbReference type="ARBA" id="ARBA00022884"/>
    </source>
</evidence>
<name>A0A9N7P0J9_STRHE</name>
<dbReference type="GO" id="GO:0003729">
    <property type="term" value="F:mRNA binding"/>
    <property type="evidence" value="ECO:0007669"/>
    <property type="project" value="TreeGrafter"/>
</dbReference>
<dbReference type="Gene3D" id="1.25.40.860">
    <property type="match status" value="2"/>
</dbReference>
<dbReference type="GO" id="GO:0016282">
    <property type="term" value="C:eukaryotic 43S preinitiation complex"/>
    <property type="evidence" value="ECO:0007669"/>
    <property type="project" value="UniProtKB-UniRule"/>
</dbReference>
<feature type="coiled-coil region" evidence="7">
    <location>
        <begin position="124"/>
        <end position="151"/>
    </location>
</feature>
<dbReference type="InterPro" id="IPR000717">
    <property type="entry name" value="PCI_dom"/>
</dbReference>
<evidence type="ECO:0000256" key="2">
    <source>
        <dbReference type="ARBA" id="ARBA00022490"/>
    </source>
</evidence>
<comment type="similarity">
    <text evidence="7">Belongs to the eIF-3 subunit A family.</text>
</comment>
<sequence length="985" mass="115341">MSRALKSADYVMSLEMIGKVVYGDCINSYILMATFARPENALKRAEELINVGQTQEALETLHSFITTRRYRAWTKTHERIMFKYVELCVDMRRGRHAKDGLIQYRGICQQVNITSLEEVIKHFMQLATEKAELARNQAEALEEALDIDDLEADKRPEDLMLSYVSGEKGKDRSDRELVTPWFKFLWETYRTVLEILRNNSRLESLYAMTAHRAFKFCKQYKRTTEFRRLCEIIRNHLANLNKYRDQRDRPDLTAPESLKFYLDTRFEQLKVATELELWQEAFRSIEDIHGLMSIVKKTPKSSALVVFYSKLSEIFWMSSSHLYHAYAWLKLFTLQKSFNKHLDQKDLQLIASSVVLAALSVPPYDRSYGASHLELENEKERNLRVANLIAFDVESKPENREVLSRSSLLLELVSKGVMNCVSQEVKDLYHILEHENLPFDLTLKVQPLLSKISKLGGKLASASSVPELQFSQYVPSLEKLSALRLLQRVSQVYQSMNIDNLSRMIPFFDFPTVEKISVDAVKNNFLAMKVDYRKGAIFFGNKGLESEGLRDHLSTFAESLGKARVMIYPPAKRVSKLGERLTDLVEVVEKEHKRLLARKSIIEKRKEEQERQLLEMEREEEAKRLKLQKITEEAEQKRLAIEFEQMKNERIRREIEERAMEEAQTLLLEAKNRNKKKGKKPGIDGENLTREELMELARNDLLKEKQEMEKKLVKLGKTMDYLERAKREEAAPLIEAAFQQRLVEEEALHELEQQREVHASRQRHAGDLEEKRRLSRMLENKKIFQERVLNLRKSKYESLKADREKMLASIIQERKEERKANRKLIYFLRCEEERQKRLHEEEEARKREEMERRKKEEAERKAKLDEIAEKQRQRERELEEKERQRREEILGRSTPSNTPIAPPKTTSEPPPVEAATPPTAGKYVPRFKRVASEVPPPETADRWSGNRPAEENRAPQNWRDERQRPSFGGGASRSTWSSSRGRPVN</sequence>
<dbReference type="InterPro" id="IPR054711">
    <property type="entry name" value="eIF3a_PCI_TPR-like"/>
</dbReference>
<dbReference type="GO" id="GO:0033290">
    <property type="term" value="C:eukaryotic 48S preinitiation complex"/>
    <property type="evidence" value="ECO:0007669"/>
    <property type="project" value="UniProtKB-UniRule"/>
</dbReference>
<keyword evidence="2 7" id="KW-0963">Cytoplasm</keyword>
<organism evidence="10 11">
    <name type="scientific">Striga hermonthica</name>
    <name type="common">Purple witchweed</name>
    <name type="synonym">Buchnera hermonthica</name>
    <dbReference type="NCBI Taxonomy" id="68872"/>
    <lineage>
        <taxon>Eukaryota</taxon>
        <taxon>Viridiplantae</taxon>
        <taxon>Streptophyta</taxon>
        <taxon>Embryophyta</taxon>
        <taxon>Tracheophyta</taxon>
        <taxon>Spermatophyta</taxon>
        <taxon>Magnoliopsida</taxon>
        <taxon>eudicotyledons</taxon>
        <taxon>Gunneridae</taxon>
        <taxon>Pentapetalae</taxon>
        <taxon>asterids</taxon>
        <taxon>lamiids</taxon>
        <taxon>Lamiales</taxon>
        <taxon>Orobanchaceae</taxon>
        <taxon>Buchnereae</taxon>
        <taxon>Striga</taxon>
    </lineage>
</organism>
<dbReference type="Gene3D" id="4.10.860.10">
    <property type="entry name" value="UVR domain"/>
    <property type="match status" value="1"/>
</dbReference>
<dbReference type="Proteomes" id="UP001153555">
    <property type="component" value="Unassembled WGS sequence"/>
</dbReference>
<proteinExistence type="inferred from homology"/>
<evidence type="ECO:0000313" key="11">
    <source>
        <dbReference type="Proteomes" id="UP001153555"/>
    </source>
</evidence>
<keyword evidence="5 7" id="KW-0648">Protein biosynthesis</keyword>
<comment type="subunit">
    <text evidence="7">Component of the eukaryotic translation initiation factor 3 (eIF-3) complex.</text>
</comment>
<feature type="region of interest" description="Disordered" evidence="8">
    <location>
        <begin position="837"/>
        <end position="985"/>
    </location>
</feature>
<dbReference type="PANTHER" id="PTHR14005:SF0">
    <property type="entry name" value="EUKARYOTIC TRANSLATION INITIATION FACTOR 3 SUBUNIT A"/>
    <property type="match status" value="1"/>
</dbReference>
<dbReference type="PROSITE" id="PS50250">
    <property type="entry name" value="PCI"/>
    <property type="match status" value="1"/>
</dbReference>
<evidence type="ECO:0000256" key="3">
    <source>
        <dbReference type="ARBA" id="ARBA00022540"/>
    </source>
</evidence>
<evidence type="ECO:0000256" key="1">
    <source>
        <dbReference type="ARBA" id="ARBA00004496"/>
    </source>
</evidence>
<keyword evidence="6 7" id="KW-0175">Coiled coil</keyword>
<dbReference type="InterPro" id="IPR027512">
    <property type="entry name" value="EIF3A"/>
</dbReference>
<dbReference type="GO" id="GO:0003743">
    <property type="term" value="F:translation initiation factor activity"/>
    <property type="evidence" value="ECO:0007669"/>
    <property type="project" value="UniProtKB-UniRule"/>
</dbReference>
<keyword evidence="11" id="KW-1185">Reference proteome</keyword>
<evidence type="ECO:0000256" key="7">
    <source>
        <dbReference type="HAMAP-Rule" id="MF_03000"/>
    </source>
</evidence>
<evidence type="ECO:0000256" key="6">
    <source>
        <dbReference type="ARBA" id="ARBA00023054"/>
    </source>
</evidence>
<dbReference type="SMART" id="SM00088">
    <property type="entry name" value="PINT"/>
    <property type="match status" value="1"/>
</dbReference>
<keyword evidence="3 7" id="KW-0396">Initiation factor</keyword>
<dbReference type="PANTHER" id="PTHR14005">
    <property type="entry name" value="EUKARYOTIC TRANSLATION INITIATION FACTOR 3, THETA SUBUNIT"/>
    <property type="match status" value="1"/>
</dbReference>
<comment type="caution">
    <text evidence="10">The sequence shown here is derived from an EMBL/GenBank/DDBJ whole genome shotgun (WGS) entry which is preliminary data.</text>
</comment>
<protein>
    <recommendedName>
        <fullName evidence="7">Eukaryotic translation initiation factor 3 subunit A</fullName>
        <shortName evidence="7">eIF3a</shortName>
    </recommendedName>
    <alternativeName>
        <fullName evidence="7">Eukaryotic translation initiation factor 3 subunit 10</fullName>
    </alternativeName>
</protein>
<evidence type="ECO:0000256" key="8">
    <source>
        <dbReference type="SAM" id="MobiDB-lite"/>
    </source>
</evidence>
<evidence type="ECO:0000259" key="9">
    <source>
        <dbReference type="PROSITE" id="PS50250"/>
    </source>
</evidence>